<accession>A0A1T4LYX2</accession>
<evidence type="ECO:0000313" key="1">
    <source>
        <dbReference type="EMBL" id="SJZ59857.1"/>
    </source>
</evidence>
<reference evidence="2" key="1">
    <citation type="submission" date="2017-02" db="EMBL/GenBank/DDBJ databases">
        <authorList>
            <person name="Varghese N."/>
            <person name="Submissions S."/>
        </authorList>
    </citation>
    <scope>NUCLEOTIDE SEQUENCE [LARGE SCALE GENOMIC DNA]</scope>
    <source>
        <strain evidence="2">ATCC BAA-73</strain>
    </source>
</reference>
<dbReference type="EMBL" id="FUWM01000009">
    <property type="protein sequence ID" value="SJZ59857.1"/>
    <property type="molecule type" value="Genomic_DNA"/>
</dbReference>
<evidence type="ECO:0008006" key="3">
    <source>
        <dbReference type="Google" id="ProtNLM"/>
    </source>
</evidence>
<dbReference type="AlphaFoldDB" id="A0A1T4LYX2"/>
<keyword evidence="2" id="KW-1185">Reference proteome</keyword>
<dbReference type="OrthoDB" id="9784571at2"/>
<gene>
    <name evidence="1" type="ORF">SAMN02745118_01306</name>
</gene>
<evidence type="ECO:0000313" key="2">
    <source>
        <dbReference type="Proteomes" id="UP000190625"/>
    </source>
</evidence>
<protein>
    <recommendedName>
        <fullName evidence="3">Epoxyqueuosine reductase QueG (Queuosine biosynthesis)</fullName>
    </recommendedName>
</protein>
<proteinExistence type="predicted"/>
<name>A0A1T4LYX2_9FIRM</name>
<dbReference type="PANTHER" id="PTHR42827">
    <property type="entry name" value="IRON-SULFUR CLUSTER-BINDING PROTEIN-RELATED"/>
    <property type="match status" value="1"/>
</dbReference>
<organism evidence="1 2">
    <name type="scientific">Selenihalanaerobacter shriftii</name>
    <dbReference type="NCBI Taxonomy" id="142842"/>
    <lineage>
        <taxon>Bacteria</taxon>
        <taxon>Bacillati</taxon>
        <taxon>Bacillota</taxon>
        <taxon>Clostridia</taxon>
        <taxon>Halanaerobiales</taxon>
        <taxon>Halobacteroidaceae</taxon>
        <taxon>Selenihalanaerobacter</taxon>
    </lineage>
</organism>
<dbReference type="RefSeq" id="WP_078809789.1">
    <property type="nucleotide sequence ID" value="NZ_FUWM01000009.1"/>
</dbReference>
<dbReference type="STRING" id="142842.SAMN02745118_01306"/>
<sequence>MIKEIITNTIKDRVSNAKTKTKYRQALVGYADATDSDFKKLKKIVAPEYKLPEDILSNAKSVIAFFIPFSKKIVKDNQHKNKCTKEWAIAYKETNELINQICNALQERLSEEEIKVGWEESTHNFDEKRLISLWSHRSAAKICGLGDFGLNKMLITEQGSAGRYGSLVIDKYVSPSDKFTETPCLYYQNGTCGVCIGECPTGALTKEGLDRHLCYSLLLKNDRNFKNELGEADSLFDVCGKCQVGPCAFEIPKQN</sequence>
<dbReference type="PANTHER" id="PTHR42827:SF1">
    <property type="entry name" value="IRON-SULFUR CLUSTER-BINDING PROTEIN"/>
    <property type="match status" value="1"/>
</dbReference>
<dbReference type="Proteomes" id="UP000190625">
    <property type="component" value="Unassembled WGS sequence"/>
</dbReference>